<dbReference type="Pfam" id="PF01248">
    <property type="entry name" value="Ribosomal_L7Ae"/>
    <property type="match status" value="1"/>
</dbReference>
<organism evidence="2 3">
    <name type="scientific">Selenomonas ruminantium</name>
    <dbReference type="NCBI Taxonomy" id="971"/>
    <lineage>
        <taxon>Bacteria</taxon>
        <taxon>Bacillati</taxon>
        <taxon>Bacillota</taxon>
        <taxon>Negativicutes</taxon>
        <taxon>Selenomonadales</taxon>
        <taxon>Selenomonadaceae</taxon>
        <taxon>Selenomonas</taxon>
    </lineage>
</organism>
<name>A0A1I0Y9R7_SELRU</name>
<dbReference type="InterPro" id="IPR029064">
    <property type="entry name" value="Ribosomal_eL30-like_sf"/>
</dbReference>
<evidence type="ECO:0000259" key="1">
    <source>
        <dbReference type="Pfam" id="PF01248"/>
    </source>
</evidence>
<gene>
    <name evidence="2" type="ORF">SAMN05216587_11097</name>
</gene>
<evidence type="ECO:0000313" key="2">
    <source>
        <dbReference type="EMBL" id="SFB09260.1"/>
    </source>
</evidence>
<dbReference type="Proteomes" id="UP000183843">
    <property type="component" value="Unassembled WGS sequence"/>
</dbReference>
<accession>A0A1I0Y9R7</accession>
<keyword evidence="2" id="KW-0687">Ribonucleoprotein</keyword>
<reference evidence="2 3" key="1">
    <citation type="submission" date="2016-10" db="EMBL/GenBank/DDBJ databases">
        <authorList>
            <person name="de Groot N.N."/>
        </authorList>
    </citation>
    <scope>NUCLEOTIDE SEQUENCE [LARGE SCALE GENOMIC DNA]</scope>
    <source>
        <strain evidence="2 3">L14</strain>
    </source>
</reference>
<evidence type="ECO:0000313" key="3">
    <source>
        <dbReference type="Proteomes" id="UP000183843"/>
    </source>
</evidence>
<sequence>MTLEALKTAKRVIGIKQVAKAVKREAATEVFIADDADAKVVEHLETLCTEQNVPVSRVSSMKELGTACNIEVGAAAAAAIK</sequence>
<dbReference type="SUPFAM" id="SSF55315">
    <property type="entry name" value="L30e-like"/>
    <property type="match status" value="1"/>
</dbReference>
<dbReference type="AlphaFoldDB" id="A0A1I0Y9R7"/>
<dbReference type="RefSeq" id="WP_074816545.1">
    <property type="nucleotide sequence ID" value="NZ_FOJX01000010.1"/>
</dbReference>
<feature type="domain" description="Ribosomal protein eL8/eL30/eS12/Gadd45" evidence="1">
    <location>
        <begin position="4"/>
        <end position="80"/>
    </location>
</feature>
<dbReference type="GO" id="GO:0005840">
    <property type="term" value="C:ribosome"/>
    <property type="evidence" value="ECO:0007669"/>
    <property type="project" value="UniProtKB-KW"/>
</dbReference>
<dbReference type="EMBL" id="FOJX01000010">
    <property type="protein sequence ID" value="SFB09260.1"/>
    <property type="molecule type" value="Genomic_DNA"/>
</dbReference>
<keyword evidence="2" id="KW-0689">Ribosomal protein</keyword>
<protein>
    <submittedName>
        <fullName evidence="2">LSU ribosomal protein L7AE</fullName>
    </submittedName>
</protein>
<dbReference type="InterPro" id="IPR004038">
    <property type="entry name" value="Ribosomal_eL8/eL30/eS12/Gad45"/>
</dbReference>
<dbReference type="Gene3D" id="3.30.1330.30">
    <property type="match status" value="1"/>
</dbReference>
<proteinExistence type="predicted"/>